<evidence type="ECO:0000256" key="1">
    <source>
        <dbReference type="ARBA" id="ARBA00001946"/>
    </source>
</evidence>
<dbReference type="NCBIfam" id="NF001908">
    <property type="entry name" value="PRK00668.1"/>
    <property type="match status" value="1"/>
</dbReference>
<keyword evidence="7 12" id="KW-0547">Nucleotide-binding</keyword>
<keyword evidence="5 12" id="KW-0808">Transferase</keyword>
<organism evidence="16 17">
    <name type="scientific">Pseudolactococcus chungangensis CAU 28 = DSM 22330</name>
    <dbReference type="NCBI Taxonomy" id="1122154"/>
    <lineage>
        <taxon>Bacteria</taxon>
        <taxon>Bacillati</taxon>
        <taxon>Bacillota</taxon>
        <taxon>Bacilli</taxon>
        <taxon>Lactobacillales</taxon>
        <taxon>Streptococcaceae</taxon>
        <taxon>Pseudolactococcus</taxon>
    </lineage>
</organism>
<evidence type="ECO:0000256" key="12">
    <source>
        <dbReference type="HAMAP-Rule" id="MF_00451"/>
    </source>
</evidence>
<proteinExistence type="inferred from homology"/>
<comment type="subunit">
    <text evidence="12">Homotetramer.</text>
</comment>
<dbReference type="EC" id="2.7.4.6" evidence="3 12"/>
<dbReference type="Pfam" id="PF00334">
    <property type="entry name" value="NDK"/>
    <property type="match status" value="1"/>
</dbReference>
<keyword evidence="12" id="KW-0963">Cytoplasm</keyword>
<dbReference type="GO" id="GO:0046872">
    <property type="term" value="F:metal ion binding"/>
    <property type="evidence" value="ECO:0007669"/>
    <property type="project" value="UniProtKB-KW"/>
</dbReference>
<dbReference type="GO" id="GO:0005524">
    <property type="term" value="F:ATP binding"/>
    <property type="evidence" value="ECO:0007669"/>
    <property type="project" value="UniProtKB-UniRule"/>
</dbReference>
<comment type="catalytic activity">
    <reaction evidence="12">
        <text>a ribonucleoside 5'-diphosphate + ATP = a ribonucleoside 5'-triphosphate + ADP</text>
        <dbReference type="Rhea" id="RHEA:18113"/>
        <dbReference type="ChEBI" id="CHEBI:30616"/>
        <dbReference type="ChEBI" id="CHEBI:57930"/>
        <dbReference type="ChEBI" id="CHEBI:61557"/>
        <dbReference type="ChEBI" id="CHEBI:456216"/>
        <dbReference type="EC" id="2.7.4.6"/>
    </reaction>
</comment>
<dbReference type="Proteomes" id="UP000185655">
    <property type="component" value="Unassembled WGS sequence"/>
</dbReference>
<dbReference type="Gene3D" id="3.30.70.141">
    <property type="entry name" value="Nucleoside diphosphate kinase-like domain"/>
    <property type="match status" value="1"/>
</dbReference>
<feature type="binding site" evidence="12 13">
    <location>
        <position position="85"/>
    </location>
    <ligand>
        <name>ATP</name>
        <dbReference type="ChEBI" id="CHEBI:30616"/>
    </ligand>
</feature>
<feature type="binding site" evidence="12 13">
    <location>
        <position position="9"/>
    </location>
    <ligand>
        <name>ATP</name>
        <dbReference type="ChEBI" id="CHEBI:30616"/>
    </ligand>
</feature>
<evidence type="ECO:0000259" key="15">
    <source>
        <dbReference type="SMART" id="SM00562"/>
    </source>
</evidence>
<keyword evidence="6 12" id="KW-0479">Metal-binding</keyword>
<evidence type="ECO:0000256" key="7">
    <source>
        <dbReference type="ARBA" id="ARBA00022741"/>
    </source>
</evidence>
<feature type="binding site" evidence="12 13">
    <location>
        <position position="57"/>
    </location>
    <ligand>
        <name>ATP</name>
        <dbReference type="ChEBI" id="CHEBI:30616"/>
    </ligand>
</feature>
<accession>A0A1K2H3I5</accession>
<evidence type="ECO:0000256" key="8">
    <source>
        <dbReference type="ARBA" id="ARBA00022777"/>
    </source>
</evidence>
<keyword evidence="12" id="KW-0597">Phosphoprotein</keyword>
<dbReference type="GO" id="GO:0006241">
    <property type="term" value="P:CTP biosynthetic process"/>
    <property type="evidence" value="ECO:0007669"/>
    <property type="project" value="UniProtKB-UniRule"/>
</dbReference>
<comment type="catalytic activity">
    <reaction evidence="12">
        <text>a 2'-deoxyribonucleoside 5'-diphosphate + ATP = a 2'-deoxyribonucleoside 5'-triphosphate + ADP</text>
        <dbReference type="Rhea" id="RHEA:44640"/>
        <dbReference type="ChEBI" id="CHEBI:30616"/>
        <dbReference type="ChEBI" id="CHEBI:61560"/>
        <dbReference type="ChEBI" id="CHEBI:73316"/>
        <dbReference type="ChEBI" id="CHEBI:456216"/>
        <dbReference type="EC" id="2.7.4.6"/>
    </reaction>
</comment>
<feature type="binding site" evidence="12 13">
    <location>
        <position position="102"/>
    </location>
    <ligand>
        <name>ATP</name>
        <dbReference type="ChEBI" id="CHEBI:30616"/>
    </ligand>
</feature>
<keyword evidence="9 12" id="KW-0067">ATP-binding</keyword>
<feature type="binding site" evidence="12 13">
    <location>
        <position position="91"/>
    </location>
    <ligand>
        <name>ATP</name>
        <dbReference type="ChEBI" id="CHEBI:30616"/>
    </ligand>
</feature>
<evidence type="ECO:0000256" key="10">
    <source>
        <dbReference type="ARBA" id="ARBA00022842"/>
    </source>
</evidence>
<protein>
    <recommendedName>
        <fullName evidence="4 12">Nucleoside diphosphate kinase</fullName>
        <shortName evidence="12">NDK</shortName>
        <shortName evidence="12">NDP kinase</shortName>
        <ecNumber evidence="3 12">2.7.4.6</ecNumber>
    </recommendedName>
    <alternativeName>
        <fullName evidence="12">Nucleoside-2-P kinase</fullName>
    </alternativeName>
</protein>
<dbReference type="GO" id="GO:0006228">
    <property type="term" value="P:UTP biosynthetic process"/>
    <property type="evidence" value="ECO:0007669"/>
    <property type="project" value="UniProtKB-UniRule"/>
</dbReference>
<dbReference type="PRINTS" id="PR01243">
    <property type="entry name" value="NUCDPKINASE"/>
</dbReference>
<dbReference type="HAMAP" id="MF_00451">
    <property type="entry name" value="NDP_kinase"/>
    <property type="match status" value="1"/>
</dbReference>
<sequence>MENTFFIIKPDGVHRSLVGSVLSRIERRGFTIEKLEMRQVTKEILDQHYSDLVDRPFYPDIVTYMTTGTVVIGILRGSNVISSWRKMMGATDPADALPGTIRGDFAHSSDNGCVENIVHGSDCLESAEREIALWFGK</sequence>
<dbReference type="InterPro" id="IPR036850">
    <property type="entry name" value="NDK-like_dom_sf"/>
</dbReference>
<dbReference type="AlphaFoldDB" id="A0A1K2H3I5"/>
<name>A0A1K2H3I5_9LACT</name>
<evidence type="ECO:0000256" key="4">
    <source>
        <dbReference type="ARBA" id="ARBA00017632"/>
    </source>
</evidence>
<dbReference type="EMBL" id="FPKS01000001">
    <property type="protein sequence ID" value="SFZ70254.1"/>
    <property type="molecule type" value="Genomic_DNA"/>
</dbReference>
<dbReference type="GO" id="GO:0006183">
    <property type="term" value="P:GTP biosynthetic process"/>
    <property type="evidence" value="ECO:0007669"/>
    <property type="project" value="UniProtKB-UniRule"/>
</dbReference>
<comment type="similarity">
    <text evidence="2 12 13 14">Belongs to the NDK family.</text>
</comment>
<evidence type="ECO:0000256" key="2">
    <source>
        <dbReference type="ARBA" id="ARBA00008142"/>
    </source>
</evidence>
<feature type="active site" description="Pros-phosphohistidine intermediate" evidence="12 13">
    <location>
        <position position="119"/>
    </location>
</feature>
<dbReference type="FunFam" id="3.30.70.141:FF:000003">
    <property type="entry name" value="Nucleoside diphosphate kinase"/>
    <property type="match status" value="1"/>
</dbReference>
<comment type="cofactor">
    <cofactor evidence="1 12">
        <name>Mg(2+)</name>
        <dbReference type="ChEBI" id="CHEBI:18420"/>
    </cofactor>
</comment>
<dbReference type="PANTHER" id="PTHR11349">
    <property type="entry name" value="NUCLEOSIDE DIPHOSPHATE KINASE"/>
    <property type="match status" value="1"/>
</dbReference>
<dbReference type="GO" id="GO:0004550">
    <property type="term" value="F:nucleoside diphosphate kinase activity"/>
    <property type="evidence" value="ECO:0007669"/>
    <property type="project" value="UniProtKB-UniRule"/>
</dbReference>
<keyword evidence="11 12" id="KW-0546">Nucleotide metabolism</keyword>
<evidence type="ECO:0000256" key="3">
    <source>
        <dbReference type="ARBA" id="ARBA00012966"/>
    </source>
</evidence>
<reference evidence="16 17" key="1">
    <citation type="submission" date="2016-11" db="EMBL/GenBank/DDBJ databases">
        <authorList>
            <person name="Jaros S."/>
            <person name="Januszkiewicz K."/>
            <person name="Wedrychowicz H."/>
        </authorList>
    </citation>
    <scope>NUCLEOTIDE SEQUENCE [LARGE SCALE GENOMIC DNA]</scope>
    <source>
        <strain evidence="16 17">DSM 22330</strain>
    </source>
</reference>
<dbReference type="RefSeq" id="WP_031365673.1">
    <property type="nucleotide sequence ID" value="NZ_FPKS01000001.1"/>
</dbReference>
<evidence type="ECO:0000256" key="9">
    <source>
        <dbReference type="ARBA" id="ARBA00022840"/>
    </source>
</evidence>
<dbReference type="OrthoDB" id="9801161at2"/>
<keyword evidence="10 12" id="KW-0460">Magnesium</keyword>
<dbReference type="SMART" id="SM00562">
    <property type="entry name" value="NDK"/>
    <property type="match status" value="1"/>
</dbReference>
<dbReference type="SUPFAM" id="SSF54919">
    <property type="entry name" value="Nucleoside diphosphate kinase, NDK"/>
    <property type="match status" value="1"/>
</dbReference>
<comment type="subcellular location">
    <subcellularLocation>
        <location evidence="12">Cytoplasm</location>
    </subcellularLocation>
</comment>
<evidence type="ECO:0000256" key="5">
    <source>
        <dbReference type="ARBA" id="ARBA00022679"/>
    </source>
</evidence>
<gene>
    <name evidence="12" type="primary">ndk</name>
    <name evidence="16" type="ORF">SAMN02746068_00140</name>
</gene>
<dbReference type="InterPro" id="IPR034907">
    <property type="entry name" value="NDK-like_dom"/>
</dbReference>
<comment type="function">
    <text evidence="12">Major role in the synthesis of nucleoside triphosphates other than ATP. The ATP gamma phosphate is transferred to the NDP beta phosphate via a ping-pong mechanism, using a phosphorylated active-site intermediate.</text>
</comment>
<dbReference type="PROSITE" id="PS51374">
    <property type="entry name" value="NDPK_LIKE"/>
    <property type="match status" value="1"/>
</dbReference>
<dbReference type="STRING" id="1122154.SAMN02746068_00140"/>
<evidence type="ECO:0000256" key="11">
    <source>
        <dbReference type="ARBA" id="ARBA00023080"/>
    </source>
</evidence>
<feature type="domain" description="Nucleoside diphosphate kinase-like" evidence="15">
    <location>
        <begin position="1"/>
        <end position="137"/>
    </location>
</feature>
<evidence type="ECO:0000313" key="17">
    <source>
        <dbReference type="Proteomes" id="UP000185655"/>
    </source>
</evidence>
<keyword evidence="8 12" id="KW-0418">Kinase</keyword>
<evidence type="ECO:0000256" key="14">
    <source>
        <dbReference type="RuleBase" id="RU004011"/>
    </source>
</evidence>
<dbReference type="InterPro" id="IPR001564">
    <property type="entry name" value="Nucleoside_diP_kinase"/>
</dbReference>
<dbReference type="GO" id="GO:0005737">
    <property type="term" value="C:cytoplasm"/>
    <property type="evidence" value="ECO:0007669"/>
    <property type="project" value="UniProtKB-SubCell"/>
</dbReference>
<evidence type="ECO:0000256" key="13">
    <source>
        <dbReference type="PROSITE-ProRule" id="PRU00706"/>
    </source>
</evidence>
<evidence type="ECO:0000313" key="16">
    <source>
        <dbReference type="EMBL" id="SFZ70254.1"/>
    </source>
</evidence>
<dbReference type="CDD" id="cd04413">
    <property type="entry name" value="NDPk_I"/>
    <property type="match status" value="1"/>
</dbReference>
<evidence type="ECO:0000256" key="6">
    <source>
        <dbReference type="ARBA" id="ARBA00022723"/>
    </source>
</evidence>
<feature type="binding site" evidence="12 13">
    <location>
        <position position="116"/>
    </location>
    <ligand>
        <name>ATP</name>
        <dbReference type="ChEBI" id="CHEBI:30616"/>
    </ligand>
</feature>